<gene>
    <name evidence="1" type="ORF">FA15DRAFT_729878</name>
</gene>
<evidence type="ECO:0000313" key="1">
    <source>
        <dbReference type="EMBL" id="TFK18432.1"/>
    </source>
</evidence>
<dbReference type="Gene3D" id="2.60.120.260">
    <property type="entry name" value="Galactose-binding domain-like"/>
    <property type="match status" value="1"/>
</dbReference>
<dbReference type="STRING" id="230819.A0A5C3KES4"/>
<protein>
    <recommendedName>
        <fullName evidence="3">CBM-cenC domain-containing protein</fullName>
    </recommendedName>
</protein>
<sequence length="240" mass="25872">MANVAEGFMAYTFLFLNQYDVNAVPPIATRVMLVNVSPTTYTCALYYESTDESTATFGGDANLRITFSRAYARIPVAEPQNLVVDGGFEDTGCTESFCYTQEVAHWVGTSDTGGFEDATVFHHSEYACNGNGVGLLGSATRSDSIRGTLMAKGTLATIPGFQYRVTLYHSRDLTSPEQAAGERVDVIWNGVCVLAVRSGFSQWAPYRVVVTAVGLDTLAFYGGAAPAWSFIDDVSIIEAV</sequence>
<reference evidence="1 2" key="1">
    <citation type="journal article" date="2019" name="Nat. Ecol. Evol.">
        <title>Megaphylogeny resolves global patterns of mushroom evolution.</title>
        <authorList>
            <person name="Varga T."/>
            <person name="Krizsan K."/>
            <person name="Foldi C."/>
            <person name="Dima B."/>
            <person name="Sanchez-Garcia M."/>
            <person name="Sanchez-Ramirez S."/>
            <person name="Szollosi G.J."/>
            <person name="Szarkandi J.G."/>
            <person name="Papp V."/>
            <person name="Albert L."/>
            <person name="Andreopoulos W."/>
            <person name="Angelini C."/>
            <person name="Antonin V."/>
            <person name="Barry K.W."/>
            <person name="Bougher N.L."/>
            <person name="Buchanan P."/>
            <person name="Buyck B."/>
            <person name="Bense V."/>
            <person name="Catcheside P."/>
            <person name="Chovatia M."/>
            <person name="Cooper J."/>
            <person name="Damon W."/>
            <person name="Desjardin D."/>
            <person name="Finy P."/>
            <person name="Geml J."/>
            <person name="Haridas S."/>
            <person name="Hughes K."/>
            <person name="Justo A."/>
            <person name="Karasinski D."/>
            <person name="Kautmanova I."/>
            <person name="Kiss B."/>
            <person name="Kocsube S."/>
            <person name="Kotiranta H."/>
            <person name="LaButti K.M."/>
            <person name="Lechner B.E."/>
            <person name="Liimatainen K."/>
            <person name="Lipzen A."/>
            <person name="Lukacs Z."/>
            <person name="Mihaltcheva S."/>
            <person name="Morgado L.N."/>
            <person name="Niskanen T."/>
            <person name="Noordeloos M.E."/>
            <person name="Ohm R.A."/>
            <person name="Ortiz-Santana B."/>
            <person name="Ovrebo C."/>
            <person name="Racz N."/>
            <person name="Riley R."/>
            <person name="Savchenko A."/>
            <person name="Shiryaev A."/>
            <person name="Soop K."/>
            <person name="Spirin V."/>
            <person name="Szebenyi C."/>
            <person name="Tomsovsky M."/>
            <person name="Tulloss R.E."/>
            <person name="Uehling J."/>
            <person name="Grigoriev I.V."/>
            <person name="Vagvolgyi C."/>
            <person name="Papp T."/>
            <person name="Martin F.M."/>
            <person name="Miettinen O."/>
            <person name="Hibbett D.S."/>
            <person name="Nagy L.G."/>
        </authorList>
    </citation>
    <scope>NUCLEOTIDE SEQUENCE [LARGE SCALE GENOMIC DNA]</scope>
    <source>
        <strain evidence="1 2">CBS 121175</strain>
    </source>
</reference>
<dbReference type="OrthoDB" id="271448at2759"/>
<accession>A0A5C3KES4</accession>
<organism evidence="1 2">
    <name type="scientific">Coprinopsis marcescibilis</name>
    <name type="common">Agaric fungus</name>
    <name type="synonym">Psathyrella marcescibilis</name>
    <dbReference type="NCBI Taxonomy" id="230819"/>
    <lineage>
        <taxon>Eukaryota</taxon>
        <taxon>Fungi</taxon>
        <taxon>Dikarya</taxon>
        <taxon>Basidiomycota</taxon>
        <taxon>Agaricomycotina</taxon>
        <taxon>Agaricomycetes</taxon>
        <taxon>Agaricomycetidae</taxon>
        <taxon>Agaricales</taxon>
        <taxon>Agaricineae</taxon>
        <taxon>Psathyrellaceae</taxon>
        <taxon>Coprinopsis</taxon>
    </lineage>
</organism>
<name>A0A5C3KES4_COPMA</name>
<keyword evidence="2" id="KW-1185">Reference proteome</keyword>
<dbReference type="Proteomes" id="UP000307440">
    <property type="component" value="Unassembled WGS sequence"/>
</dbReference>
<dbReference type="AlphaFoldDB" id="A0A5C3KES4"/>
<proteinExistence type="predicted"/>
<evidence type="ECO:0008006" key="3">
    <source>
        <dbReference type="Google" id="ProtNLM"/>
    </source>
</evidence>
<dbReference type="EMBL" id="ML210402">
    <property type="protein sequence ID" value="TFK18432.1"/>
    <property type="molecule type" value="Genomic_DNA"/>
</dbReference>
<evidence type="ECO:0000313" key="2">
    <source>
        <dbReference type="Proteomes" id="UP000307440"/>
    </source>
</evidence>